<accession>A0ACB9DWW5</accession>
<name>A0ACB9DWW5_CICIN</name>
<comment type="caution">
    <text evidence="1">The sequence shown here is derived from an EMBL/GenBank/DDBJ whole genome shotgun (WGS) entry which is preliminary data.</text>
</comment>
<evidence type="ECO:0000313" key="2">
    <source>
        <dbReference type="Proteomes" id="UP001055811"/>
    </source>
</evidence>
<reference evidence="2" key="1">
    <citation type="journal article" date="2022" name="Mol. Ecol. Resour.">
        <title>The genomes of chicory, endive, great burdock and yacon provide insights into Asteraceae palaeo-polyploidization history and plant inulin production.</title>
        <authorList>
            <person name="Fan W."/>
            <person name="Wang S."/>
            <person name="Wang H."/>
            <person name="Wang A."/>
            <person name="Jiang F."/>
            <person name="Liu H."/>
            <person name="Zhao H."/>
            <person name="Xu D."/>
            <person name="Zhang Y."/>
        </authorList>
    </citation>
    <scope>NUCLEOTIDE SEQUENCE [LARGE SCALE GENOMIC DNA]</scope>
    <source>
        <strain evidence="2">cv. Punajuju</strain>
    </source>
</reference>
<dbReference type="Proteomes" id="UP001055811">
    <property type="component" value="Linkage Group LG04"/>
</dbReference>
<proteinExistence type="predicted"/>
<sequence length="133" mass="14798">MELRRNRCNLHHEDAQNSISGSIFIHQYMVSTHEAQKRSKVKKAIMEDLKKAAMEAGAYGCTIISHNQSSIFSSLTRTSALAFVLLAVLKPANSPSSVNTSSSFLFLTLISEVYPQIFPSFYQGKKCCSVVFM</sequence>
<dbReference type="EMBL" id="CM042012">
    <property type="protein sequence ID" value="KAI3751050.1"/>
    <property type="molecule type" value="Genomic_DNA"/>
</dbReference>
<evidence type="ECO:0000313" key="1">
    <source>
        <dbReference type="EMBL" id="KAI3751050.1"/>
    </source>
</evidence>
<keyword evidence="2" id="KW-1185">Reference proteome</keyword>
<organism evidence="1 2">
    <name type="scientific">Cichorium intybus</name>
    <name type="common">Chicory</name>
    <dbReference type="NCBI Taxonomy" id="13427"/>
    <lineage>
        <taxon>Eukaryota</taxon>
        <taxon>Viridiplantae</taxon>
        <taxon>Streptophyta</taxon>
        <taxon>Embryophyta</taxon>
        <taxon>Tracheophyta</taxon>
        <taxon>Spermatophyta</taxon>
        <taxon>Magnoliopsida</taxon>
        <taxon>eudicotyledons</taxon>
        <taxon>Gunneridae</taxon>
        <taxon>Pentapetalae</taxon>
        <taxon>asterids</taxon>
        <taxon>campanulids</taxon>
        <taxon>Asterales</taxon>
        <taxon>Asteraceae</taxon>
        <taxon>Cichorioideae</taxon>
        <taxon>Cichorieae</taxon>
        <taxon>Cichoriinae</taxon>
        <taxon>Cichorium</taxon>
    </lineage>
</organism>
<reference evidence="1 2" key="2">
    <citation type="journal article" date="2022" name="Mol. Ecol. Resour.">
        <title>The genomes of chicory, endive, great burdock and yacon provide insights into Asteraceae paleo-polyploidization history and plant inulin production.</title>
        <authorList>
            <person name="Fan W."/>
            <person name="Wang S."/>
            <person name="Wang H."/>
            <person name="Wang A."/>
            <person name="Jiang F."/>
            <person name="Liu H."/>
            <person name="Zhao H."/>
            <person name="Xu D."/>
            <person name="Zhang Y."/>
        </authorList>
    </citation>
    <scope>NUCLEOTIDE SEQUENCE [LARGE SCALE GENOMIC DNA]</scope>
    <source>
        <strain evidence="2">cv. Punajuju</strain>
        <tissue evidence="1">Leaves</tissue>
    </source>
</reference>
<protein>
    <submittedName>
        <fullName evidence="1">Uncharacterized protein</fullName>
    </submittedName>
</protein>
<gene>
    <name evidence="1" type="ORF">L2E82_22066</name>
</gene>